<dbReference type="OrthoDB" id="3199698at2759"/>
<reference evidence="3 4" key="1">
    <citation type="submission" date="2014-04" db="EMBL/GenBank/DDBJ databases">
        <authorList>
            <consortium name="DOE Joint Genome Institute"/>
            <person name="Kuo A."/>
            <person name="Gay G."/>
            <person name="Dore J."/>
            <person name="Kohler A."/>
            <person name="Nagy L.G."/>
            <person name="Floudas D."/>
            <person name="Copeland A."/>
            <person name="Barry K.W."/>
            <person name="Cichocki N."/>
            <person name="Veneault-Fourrey C."/>
            <person name="LaButti K."/>
            <person name="Lindquist E.A."/>
            <person name="Lipzen A."/>
            <person name="Lundell T."/>
            <person name="Morin E."/>
            <person name="Murat C."/>
            <person name="Sun H."/>
            <person name="Tunlid A."/>
            <person name="Henrissat B."/>
            <person name="Grigoriev I.V."/>
            <person name="Hibbett D.S."/>
            <person name="Martin F."/>
            <person name="Nordberg H.P."/>
            <person name="Cantor M.N."/>
            <person name="Hua S.X."/>
        </authorList>
    </citation>
    <scope>NUCLEOTIDE SEQUENCE [LARGE SCALE GENOMIC DNA]</scope>
    <source>
        <strain evidence="4">h7</strain>
    </source>
</reference>
<dbReference type="InterPro" id="IPR013087">
    <property type="entry name" value="Znf_C2H2_type"/>
</dbReference>
<dbReference type="EMBL" id="KN831808">
    <property type="protein sequence ID" value="KIM36125.1"/>
    <property type="molecule type" value="Genomic_DNA"/>
</dbReference>
<feature type="domain" description="C2H2-type" evidence="2">
    <location>
        <begin position="6"/>
        <end position="27"/>
    </location>
</feature>
<keyword evidence="1" id="KW-0812">Transmembrane</keyword>
<evidence type="ECO:0000313" key="4">
    <source>
        <dbReference type="Proteomes" id="UP000053424"/>
    </source>
</evidence>
<dbReference type="PROSITE" id="PS00028">
    <property type="entry name" value="ZINC_FINGER_C2H2_1"/>
    <property type="match status" value="1"/>
</dbReference>
<proteinExistence type="predicted"/>
<dbReference type="InterPro" id="IPR041078">
    <property type="entry name" value="Plavaka"/>
</dbReference>
<name>A0A0C3BHF7_HEBCY</name>
<sequence>MVSFDCSICGHKCHTHGGLSHHKAARHPIFPTPDESTRYKRIRHQFLDAHPCTKDGAFLNEADLQIPSPIQADHSESPWGPFQNLLEFDWAYYHYVRLQSSKSEILEGLDLWRATVIKHSSEQPTANAVPWRNADDLYKTIDCIQDEQQLDTPAFHGEVDYAPYMEFNANGDRIYSNFMSGHWVSREADKIAHDPTTHGSMLVPVIAGSDKTTVSVATGHQEYHPVYISPGIISNTARRGHGNGVLPVAFLPIPKTSKRQRKRPEFQRFCRQLYHRCLETIFELIKPYMETYKVVKCPDGHYRRAIFSLGPYIADYPEQVWLGGTVLNWCPKCDARPDDLDSPGSHHRSHEKTDYLIKNFDPGILWDEYGIWHDIVPFTHGFPHADIHELLAPDLLHQLIKGVFKDHLVTWLLLGGLTITQFSISAVPPYAGLHRFPDGQDYNQWTGDDSKALIMKVYLAAIAGYLPSSMVQCLATFMDTCYIARRNAITGPALQHFQSCVEKFHALRNIFIESGVRTSISLPRQHALDHYVYAIQLFGSPNGLCSSITESKHIKAMLRTLVRMDKMEALRRKLTKLGMLAGTTSSYMAQTKTEQSDIDISDTDGELMPVMPPVDDEDDDGGPVSGIATDAMSDIKLAARSQPRYPRNLHQLAAYIHQPSFPLALQRFLFTLNHGDNQPPPDLGALPSFKGEIRVYHSAIATFYAPSDLCGAGGLHREHIRSTPSFHGSEHRDTVFVVLDESKAGMEGMEIGRVLLFFSFHYRQKDYACALINWYVHDDEPDRDTGMWTVQWSVIKKDSPLSKSSTLIPLREEHISFRFMDLLQFPMILVTTMPWIASTLSSLTILSTTMRTNL</sequence>
<accession>A0A0C3BHF7</accession>
<evidence type="ECO:0000313" key="3">
    <source>
        <dbReference type="EMBL" id="KIM36125.1"/>
    </source>
</evidence>
<reference evidence="4" key="2">
    <citation type="submission" date="2015-01" db="EMBL/GenBank/DDBJ databases">
        <title>Evolutionary Origins and Diversification of the Mycorrhizal Mutualists.</title>
        <authorList>
            <consortium name="DOE Joint Genome Institute"/>
            <consortium name="Mycorrhizal Genomics Consortium"/>
            <person name="Kohler A."/>
            <person name="Kuo A."/>
            <person name="Nagy L.G."/>
            <person name="Floudas D."/>
            <person name="Copeland A."/>
            <person name="Barry K.W."/>
            <person name="Cichocki N."/>
            <person name="Veneault-Fourrey C."/>
            <person name="LaButti K."/>
            <person name="Lindquist E.A."/>
            <person name="Lipzen A."/>
            <person name="Lundell T."/>
            <person name="Morin E."/>
            <person name="Murat C."/>
            <person name="Riley R."/>
            <person name="Ohm R."/>
            <person name="Sun H."/>
            <person name="Tunlid A."/>
            <person name="Henrissat B."/>
            <person name="Grigoriev I.V."/>
            <person name="Hibbett D.S."/>
            <person name="Martin F."/>
        </authorList>
    </citation>
    <scope>NUCLEOTIDE SEQUENCE [LARGE SCALE GENOMIC DNA]</scope>
    <source>
        <strain evidence="4">h7</strain>
    </source>
</reference>
<organism evidence="3 4">
    <name type="scientific">Hebeloma cylindrosporum</name>
    <dbReference type="NCBI Taxonomy" id="76867"/>
    <lineage>
        <taxon>Eukaryota</taxon>
        <taxon>Fungi</taxon>
        <taxon>Dikarya</taxon>
        <taxon>Basidiomycota</taxon>
        <taxon>Agaricomycotina</taxon>
        <taxon>Agaricomycetes</taxon>
        <taxon>Agaricomycetidae</taxon>
        <taxon>Agaricales</taxon>
        <taxon>Agaricineae</taxon>
        <taxon>Hymenogastraceae</taxon>
        <taxon>Hebeloma</taxon>
    </lineage>
</organism>
<dbReference type="HOGENOM" id="CLU_006344_1_0_1"/>
<dbReference type="Proteomes" id="UP000053424">
    <property type="component" value="Unassembled WGS sequence"/>
</dbReference>
<evidence type="ECO:0000256" key="1">
    <source>
        <dbReference type="SAM" id="Phobius"/>
    </source>
</evidence>
<keyword evidence="1" id="KW-0472">Membrane</keyword>
<keyword evidence="4" id="KW-1185">Reference proteome</keyword>
<dbReference type="Pfam" id="PF18759">
    <property type="entry name" value="Plavaka"/>
    <property type="match status" value="1"/>
</dbReference>
<keyword evidence="1" id="KW-1133">Transmembrane helix</keyword>
<feature type="transmembrane region" description="Helical" evidence="1">
    <location>
        <begin position="825"/>
        <end position="846"/>
    </location>
</feature>
<dbReference type="STRING" id="686832.A0A0C3BHF7"/>
<evidence type="ECO:0000259" key="2">
    <source>
        <dbReference type="PROSITE" id="PS00028"/>
    </source>
</evidence>
<gene>
    <name evidence="3" type="ORF">M413DRAFT_31879</name>
</gene>
<protein>
    <recommendedName>
        <fullName evidence="2">C2H2-type domain-containing protein</fullName>
    </recommendedName>
</protein>
<dbReference type="AlphaFoldDB" id="A0A0C3BHF7"/>